<dbReference type="CDD" id="cd20811">
    <property type="entry name" value="C1_Raf"/>
    <property type="match status" value="1"/>
</dbReference>
<dbReference type="InterPro" id="IPR001245">
    <property type="entry name" value="Ser-Thr/Tyr_kinase_cat_dom"/>
</dbReference>
<dbReference type="SUPFAM" id="SSF57889">
    <property type="entry name" value="Cysteine-rich domain"/>
    <property type="match status" value="1"/>
</dbReference>
<dbReference type="SUPFAM" id="SSF54236">
    <property type="entry name" value="Ubiquitin-like"/>
    <property type="match status" value="1"/>
</dbReference>
<dbReference type="InterPro" id="IPR029071">
    <property type="entry name" value="Ubiquitin-like_domsf"/>
</dbReference>
<protein>
    <recommendedName>
        <fullName evidence="2">non-specific serine/threonine protein kinase</fullName>
        <ecNumber evidence="2">2.7.11.1</ecNumber>
    </recommendedName>
</protein>
<dbReference type="InterPro" id="IPR008271">
    <property type="entry name" value="Ser/Thr_kinase_AS"/>
</dbReference>
<dbReference type="GO" id="GO:0046872">
    <property type="term" value="F:metal ion binding"/>
    <property type="evidence" value="ECO:0007669"/>
    <property type="project" value="UniProtKB-KW"/>
</dbReference>
<dbReference type="FunFam" id="1.10.510.10:FF:000036">
    <property type="entry name" value="RAF proto-oncogene serine/threonine-protein kinase"/>
    <property type="match status" value="1"/>
</dbReference>
<dbReference type="PROSITE" id="PS50898">
    <property type="entry name" value="RBD"/>
    <property type="match status" value="1"/>
</dbReference>
<dbReference type="CDD" id="cd01816">
    <property type="entry name" value="RBD_RAF"/>
    <property type="match status" value="1"/>
</dbReference>
<dbReference type="Gene3D" id="3.30.200.20">
    <property type="entry name" value="Phosphorylase Kinase, domain 1"/>
    <property type="match status" value="1"/>
</dbReference>
<dbReference type="InterPro" id="IPR051681">
    <property type="entry name" value="Ser/Thr_Kinases-Pseudokinases"/>
</dbReference>
<dbReference type="PROSITE" id="PS50081">
    <property type="entry name" value="ZF_DAG_PE_2"/>
    <property type="match status" value="1"/>
</dbReference>
<dbReference type="PROSITE" id="PS00107">
    <property type="entry name" value="PROTEIN_KINASE_ATP"/>
    <property type="match status" value="1"/>
</dbReference>
<keyword evidence="8" id="KW-0862">Zinc</keyword>
<keyword evidence="11" id="KW-1185">Reference proteome</keyword>
<keyword evidence="5" id="KW-0479">Metal-binding</keyword>
<keyword evidence="3" id="KW-0723">Serine/threonine-protein kinase</keyword>
<dbReference type="GO" id="GO:0005524">
    <property type="term" value="F:ATP binding"/>
    <property type="evidence" value="ECO:0007669"/>
    <property type="project" value="UniProtKB-UniRule"/>
</dbReference>
<dbReference type="InterPro" id="IPR000719">
    <property type="entry name" value="Prot_kinase_dom"/>
</dbReference>
<dbReference type="PROSITE" id="PS50011">
    <property type="entry name" value="PROTEIN_KINASE_DOM"/>
    <property type="match status" value="1"/>
</dbReference>
<dbReference type="Gene3D" id="3.10.20.90">
    <property type="entry name" value="Phosphatidylinositol 3-kinase Catalytic Subunit, Chain A, domain 1"/>
    <property type="match status" value="1"/>
</dbReference>
<evidence type="ECO:0000313" key="10">
    <source>
        <dbReference type="EMBL" id="CAB0004946.1"/>
    </source>
</evidence>
<keyword evidence="7" id="KW-0418">Kinase</keyword>
<evidence type="ECO:0000256" key="2">
    <source>
        <dbReference type="ARBA" id="ARBA00012513"/>
    </source>
</evidence>
<dbReference type="SMART" id="SM00220">
    <property type="entry name" value="S_TKc"/>
    <property type="match status" value="1"/>
</dbReference>
<organism evidence="10 11">
    <name type="scientific">Nesidiocoris tenuis</name>
    <dbReference type="NCBI Taxonomy" id="355587"/>
    <lineage>
        <taxon>Eukaryota</taxon>
        <taxon>Metazoa</taxon>
        <taxon>Ecdysozoa</taxon>
        <taxon>Arthropoda</taxon>
        <taxon>Hexapoda</taxon>
        <taxon>Insecta</taxon>
        <taxon>Pterygota</taxon>
        <taxon>Neoptera</taxon>
        <taxon>Paraneoptera</taxon>
        <taxon>Hemiptera</taxon>
        <taxon>Heteroptera</taxon>
        <taxon>Panheteroptera</taxon>
        <taxon>Cimicomorpha</taxon>
        <taxon>Miridae</taxon>
        <taxon>Dicyphina</taxon>
        <taxon>Nesidiocoris</taxon>
    </lineage>
</organism>
<dbReference type="PROSITE" id="PS00479">
    <property type="entry name" value="ZF_DAG_PE_1"/>
    <property type="match status" value="1"/>
</dbReference>
<dbReference type="SUPFAM" id="SSF56112">
    <property type="entry name" value="Protein kinase-like (PK-like)"/>
    <property type="match status" value="1"/>
</dbReference>
<sequence length="690" mass="78015">MSADYDELDALDDELKNIQNVIHLTRENIDALNAKFADLQHPPPMYLTEYQELTSKLHELEVKEQRLSEQLNAARSFDVGDAEAAYYDNRSRRPSVVPQPRNPVVRAHLPNQQRTSVQVKPRQTVRDALAKAMKLRNLTPEMCVVNAVGDDDIRIPWDAELYNFDVDEIRVKILDKFPVTTSISHNFVRKTFFSLAFCECCRRLLFQGFCCRTCGYRFHQRCASGVPALCQQVRMMDIHYQMLLAQERETSAGILQMPSGYGMSSSGGSRPTRSRHPRSLGHGERSSSAPNVCYNMVNVGMHGADANFDDVVSLTASAAHALTNSSRLPHSQSAQASPTNALRPWRPRARSADESANKKISKDGPRESIEDWEIPADEILTGQRIGSGSFGTVYKGHWHGSVAIKTLNVKDPTSAQLQAFKNEVAVLRKTRHVNILLFMGYVSKPQLAIVTQWCEGSSIYRHLHVQETKFDLLTLIDIARQTAQGMDYLHAKNIIHRDLKSNNIFLHDMVVKIGDFGLATVKSRWSGSKQFQQPTGSILWMAPEVIRMEEDSPYSFQSDVYAYGVVLYELLTGQLPYSHINNKDQILFMVGRGFLRPDLNKLPPETPKALRRLSEDCVKFKRDDRLLFRQILASLENLLQSMPKIHRSTSEPLLNRTHLHSDDLLYVCASPKTPVNTQYGAFPFYPIGGI</sequence>
<keyword evidence="4" id="KW-0808">Transferase</keyword>
<dbReference type="GO" id="GO:0004709">
    <property type="term" value="F:MAP kinase kinase kinase activity"/>
    <property type="evidence" value="ECO:0007669"/>
    <property type="project" value="TreeGrafter"/>
</dbReference>
<comment type="similarity">
    <text evidence="1">Belongs to the protein kinase superfamily. TKL Ser/Thr protein kinase family. RAF subfamily.</text>
</comment>
<gene>
    <name evidence="10" type="ORF">NTEN_LOCUS10423</name>
</gene>
<dbReference type="Pfam" id="PF02196">
    <property type="entry name" value="RBD"/>
    <property type="match status" value="1"/>
</dbReference>
<evidence type="ECO:0000256" key="1">
    <source>
        <dbReference type="ARBA" id="ARBA00010507"/>
    </source>
</evidence>
<evidence type="ECO:0000256" key="4">
    <source>
        <dbReference type="ARBA" id="ARBA00022679"/>
    </source>
</evidence>
<evidence type="ECO:0000256" key="6">
    <source>
        <dbReference type="ARBA" id="ARBA00022741"/>
    </source>
</evidence>
<dbReference type="OrthoDB" id="774951at2759"/>
<dbReference type="InterPro" id="IPR003116">
    <property type="entry name" value="RBD_dom"/>
</dbReference>
<evidence type="ECO:0000256" key="8">
    <source>
        <dbReference type="ARBA" id="ARBA00022833"/>
    </source>
</evidence>
<dbReference type="EC" id="2.7.11.1" evidence="2"/>
<dbReference type="InterPro" id="IPR046349">
    <property type="entry name" value="C1-like_sf"/>
</dbReference>
<dbReference type="GO" id="GO:0006950">
    <property type="term" value="P:response to stress"/>
    <property type="evidence" value="ECO:0007669"/>
    <property type="project" value="UniProtKB-ARBA"/>
</dbReference>
<dbReference type="InterPro" id="IPR017441">
    <property type="entry name" value="Protein_kinase_ATP_BS"/>
</dbReference>
<dbReference type="InterPro" id="IPR002219">
    <property type="entry name" value="PKC_DAG/PE"/>
</dbReference>
<dbReference type="CDD" id="cd14062">
    <property type="entry name" value="STKc_Raf"/>
    <property type="match status" value="1"/>
</dbReference>
<evidence type="ECO:0000313" key="11">
    <source>
        <dbReference type="Proteomes" id="UP000479000"/>
    </source>
</evidence>
<accession>A0A6H5GMC2</accession>
<dbReference type="Pfam" id="PF07714">
    <property type="entry name" value="PK_Tyr_Ser-Thr"/>
    <property type="match status" value="1"/>
</dbReference>
<dbReference type="AlphaFoldDB" id="A0A6H5GMC2"/>
<dbReference type="PANTHER" id="PTHR44329:SF262">
    <property type="entry name" value="RAF HOMOLOG SERINE_THREONINE-PROTEIN KINASE RAF"/>
    <property type="match status" value="1"/>
</dbReference>
<evidence type="ECO:0000256" key="9">
    <source>
        <dbReference type="ARBA" id="ARBA00022840"/>
    </source>
</evidence>
<dbReference type="InterPro" id="IPR011009">
    <property type="entry name" value="Kinase-like_dom_sf"/>
</dbReference>
<name>A0A6H5GMC2_9HEMI</name>
<dbReference type="Gene3D" id="1.10.510.10">
    <property type="entry name" value="Transferase(Phosphotransferase) domain 1"/>
    <property type="match status" value="1"/>
</dbReference>
<keyword evidence="6" id="KW-0547">Nucleotide-binding</keyword>
<dbReference type="Proteomes" id="UP000479000">
    <property type="component" value="Unassembled WGS sequence"/>
</dbReference>
<dbReference type="SMART" id="SM00455">
    <property type="entry name" value="RBD"/>
    <property type="match status" value="1"/>
</dbReference>
<dbReference type="Gene3D" id="3.30.60.20">
    <property type="match status" value="1"/>
</dbReference>
<evidence type="ECO:0000256" key="5">
    <source>
        <dbReference type="ARBA" id="ARBA00022723"/>
    </source>
</evidence>
<dbReference type="FunFam" id="3.30.200.20:FF:000024">
    <property type="entry name" value="B-Raf proto-oncogene serine/threonine-protein kinase"/>
    <property type="match status" value="1"/>
</dbReference>
<dbReference type="PANTHER" id="PTHR44329">
    <property type="entry name" value="SERINE/THREONINE-PROTEIN KINASE TNNI3K-RELATED"/>
    <property type="match status" value="1"/>
</dbReference>
<keyword evidence="9" id="KW-0067">ATP-binding</keyword>
<dbReference type="Pfam" id="PF00130">
    <property type="entry name" value="C1_1"/>
    <property type="match status" value="1"/>
</dbReference>
<dbReference type="PROSITE" id="PS00108">
    <property type="entry name" value="PROTEIN_KINASE_ST"/>
    <property type="match status" value="1"/>
</dbReference>
<evidence type="ECO:0000256" key="7">
    <source>
        <dbReference type="ARBA" id="ARBA00022777"/>
    </source>
</evidence>
<reference evidence="10 11" key="1">
    <citation type="submission" date="2020-02" db="EMBL/GenBank/DDBJ databases">
        <authorList>
            <person name="Ferguson B K."/>
        </authorList>
    </citation>
    <scope>NUCLEOTIDE SEQUENCE [LARGE SCALE GENOMIC DNA]</scope>
</reference>
<proteinExistence type="inferred from homology"/>
<dbReference type="SMART" id="SM00109">
    <property type="entry name" value="C1"/>
    <property type="match status" value="1"/>
</dbReference>
<evidence type="ECO:0000256" key="3">
    <source>
        <dbReference type="ARBA" id="ARBA00022527"/>
    </source>
</evidence>
<dbReference type="EMBL" id="CADCXU010015625">
    <property type="protein sequence ID" value="CAB0004946.1"/>
    <property type="molecule type" value="Genomic_DNA"/>
</dbReference>